<organism evidence="2">
    <name type="scientific">Lygus hesperus</name>
    <name type="common">Western plant bug</name>
    <dbReference type="NCBI Taxonomy" id="30085"/>
    <lineage>
        <taxon>Eukaryota</taxon>
        <taxon>Metazoa</taxon>
        <taxon>Ecdysozoa</taxon>
        <taxon>Arthropoda</taxon>
        <taxon>Hexapoda</taxon>
        <taxon>Insecta</taxon>
        <taxon>Pterygota</taxon>
        <taxon>Neoptera</taxon>
        <taxon>Paraneoptera</taxon>
        <taxon>Hemiptera</taxon>
        <taxon>Heteroptera</taxon>
        <taxon>Panheteroptera</taxon>
        <taxon>Cimicomorpha</taxon>
        <taxon>Miridae</taxon>
        <taxon>Mirini</taxon>
        <taxon>Lygus</taxon>
    </lineage>
</organism>
<reference evidence="2" key="1">
    <citation type="journal article" date="2014" name="PLoS ONE">
        <title>Transcriptome-Based Identification of ABC Transporters in the Western Tarnished Plant Bug Lygus hesperus.</title>
        <authorList>
            <person name="Hull J.J."/>
            <person name="Chaney K."/>
            <person name="Geib S.M."/>
            <person name="Fabrick J.A."/>
            <person name="Brent C.S."/>
            <person name="Walsh D."/>
            <person name="Lavine L.C."/>
        </authorList>
    </citation>
    <scope>NUCLEOTIDE SEQUENCE</scope>
</reference>
<name>A0A0A9Z805_LYGHE</name>
<dbReference type="GO" id="GO:0003746">
    <property type="term" value="F:translation elongation factor activity"/>
    <property type="evidence" value="ECO:0007669"/>
    <property type="project" value="UniProtKB-KW"/>
</dbReference>
<proteinExistence type="predicted"/>
<keyword evidence="1" id="KW-0472">Membrane</keyword>
<evidence type="ECO:0000313" key="2">
    <source>
        <dbReference type="EMBL" id="JAG37930.1"/>
    </source>
</evidence>
<protein>
    <submittedName>
        <fullName evidence="2">Elongation factor G</fullName>
    </submittedName>
</protein>
<keyword evidence="1" id="KW-0812">Transmembrane</keyword>
<dbReference type="EMBL" id="GBHO01005674">
    <property type="protein sequence ID" value="JAG37930.1"/>
    <property type="molecule type" value="Transcribed_RNA"/>
</dbReference>
<keyword evidence="2" id="KW-0648">Protein biosynthesis</keyword>
<dbReference type="AlphaFoldDB" id="A0A0A9Z805"/>
<evidence type="ECO:0000256" key="1">
    <source>
        <dbReference type="SAM" id="Phobius"/>
    </source>
</evidence>
<keyword evidence="2" id="KW-0251">Elongation factor</keyword>
<sequence length="127" mass="14425">SLFPLLVLDSSFINFLYFIYRCTYYILQIMPPRQKVDSGYEQATAENIPKGNREMLIDFFLETFSSDRIVDQKQQGGCKHGLALLSFLVDESSRPSVTSTDCYWKDYTLSLALKGQHVEATDFSGGS</sequence>
<reference evidence="2" key="2">
    <citation type="submission" date="2014-07" db="EMBL/GenBank/DDBJ databases">
        <authorList>
            <person name="Hull J."/>
        </authorList>
    </citation>
    <scope>NUCLEOTIDE SEQUENCE</scope>
</reference>
<accession>A0A0A9Z805</accession>
<gene>
    <name evidence="2" type="primary">fusA_0</name>
    <name evidence="2" type="ORF">CM83_81940</name>
</gene>
<feature type="non-terminal residue" evidence="2">
    <location>
        <position position="1"/>
    </location>
</feature>
<keyword evidence="1" id="KW-1133">Transmembrane helix</keyword>
<feature type="transmembrane region" description="Helical" evidence="1">
    <location>
        <begin position="6"/>
        <end position="27"/>
    </location>
</feature>